<evidence type="ECO:0000313" key="3">
    <source>
        <dbReference type="Proteomes" id="UP001206483"/>
    </source>
</evidence>
<dbReference type="Pfam" id="PF10088">
    <property type="entry name" value="DUF2326"/>
    <property type="match status" value="1"/>
</dbReference>
<dbReference type="EMBL" id="JAMZDX010000004">
    <property type="protein sequence ID" value="MCP2311828.1"/>
    <property type="molecule type" value="Genomic_DNA"/>
</dbReference>
<evidence type="ECO:0000313" key="2">
    <source>
        <dbReference type="EMBL" id="MCP2311828.1"/>
    </source>
</evidence>
<sequence>MVIFYVDLTLAVLAHRHGRGPDFLVHGSHLYDGVDAR</sequence>
<proteinExistence type="predicted"/>
<dbReference type="Proteomes" id="UP001206483">
    <property type="component" value="Unassembled WGS sequence"/>
</dbReference>
<accession>A0ABT1J329</accession>
<gene>
    <name evidence="2" type="ORF">FHR36_004991</name>
</gene>
<evidence type="ECO:0000259" key="1">
    <source>
        <dbReference type="Pfam" id="PF10088"/>
    </source>
</evidence>
<protein>
    <submittedName>
        <fullName evidence="2">Uncharacterized protein YydD (DUF2326 family)</fullName>
    </submittedName>
</protein>
<feature type="domain" description="DUF2326" evidence="1">
    <location>
        <begin position="1"/>
        <end position="37"/>
    </location>
</feature>
<comment type="caution">
    <text evidence="2">The sequence shown here is derived from an EMBL/GenBank/DDBJ whole genome shotgun (WGS) entry which is preliminary data.</text>
</comment>
<reference evidence="2 3" key="1">
    <citation type="submission" date="2022-06" db="EMBL/GenBank/DDBJ databases">
        <title>Sequencing the genomes of 1000 actinobacteria strains.</title>
        <authorList>
            <person name="Klenk H.-P."/>
        </authorList>
    </citation>
    <scope>NUCLEOTIDE SEQUENCE [LARGE SCALE GENOMIC DNA]</scope>
    <source>
        <strain evidence="2 3">DSM 41656</strain>
    </source>
</reference>
<dbReference type="InterPro" id="IPR018760">
    <property type="entry name" value="DUF2326"/>
</dbReference>
<name>A0ABT1J329_9ACTN</name>
<organism evidence="2 3">
    <name type="scientific">Kitasatospora paracochleata</name>
    <dbReference type="NCBI Taxonomy" id="58354"/>
    <lineage>
        <taxon>Bacteria</taxon>
        <taxon>Bacillati</taxon>
        <taxon>Actinomycetota</taxon>
        <taxon>Actinomycetes</taxon>
        <taxon>Kitasatosporales</taxon>
        <taxon>Streptomycetaceae</taxon>
        <taxon>Kitasatospora</taxon>
    </lineage>
</organism>
<keyword evidence="3" id="KW-1185">Reference proteome</keyword>